<keyword evidence="4" id="KW-0597">Phosphoprotein</keyword>
<comment type="caution">
    <text evidence="8">The sequence shown here is derived from an EMBL/GenBank/DDBJ whole genome shotgun (WGS) entry which is preliminary data.</text>
</comment>
<evidence type="ECO:0000256" key="1">
    <source>
        <dbReference type="ARBA" id="ARBA00023015"/>
    </source>
</evidence>
<evidence type="ECO:0000259" key="6">
    <source>
        <dbReference type="PROSITE" id="PS01124"/>
    </source>
</evidence>
<dbReference type="PROSITE" id="PS50110">
    <property type="entry name" value="RESPONSE_REGULATORY"/>
    <property type="match status" value="1"/>
</dbReference>
<evidence type="ECO:0000313" key="8">
    <source>
        <dbReference type="EMBL" id="NMO76865.1"/>
    </source>
</evidence>
<dbReference type="Pfam" id="PF12833">
    <property type="entry name" value="HTH_18"/>
    <property type="match status" value="1"/>
</dbReference>
<dbReference type="GO" id="GO:0043565">
    <property type="term" value="F:sequence-specific DNA binding"/>
    <property type="evidence" value="ECO:0007669"/>
    <property type="project" value="InterPro"/>
</dbReference>
<evidence type="ECO:0000256" key="2">
    <source>
        <dbReference type="ARBA" id="ARBA00023125"/>
    </source>
</evidence>
<dbReference type="PROSITE" id="PS00041">
    <property type="entry name" value="HTH_ARAC_FAMILY_1"/>
    <property type="match status" value="1"/>
</dbReference>
<reference evidence="8 9" key="1">
    <citation type="submission" date="2020-04" db="EMBL/GenBank/DDBJ databases">
        <title>Bacillus sp. UniB3 isolated from commercial digestive syrup.</title>
        <authorList>
            <person name="Thorat V."/>
            <person name="Kirdat K."/>
            <person name="Tiwarekar B."/>
            <person name="Yadav A."/>
        </authorList>
    </citation>
    <scope>NUCLEOTIDE SEQUENCE [LARGE SCALE GENOMIC DNA]</scope>
    <source>
        <strain evidence="8 9">UniB3</strain>
    </source>
</reference>
<evidence type="ECO:0000256" key="3">
    <source>
        <dbReference type="ARBA" id="ARBA00023163"/>
    </source>
</evidence>
<evidence type="ECO:0000313" key="9">
    <source>
        <dbReference type="Proteomes" id="UP000588491"/>
    </source>
</evidence>
<dbReference type="Pfam" id="PF00072">
    <property type="entry name" value="Response_reg"/>
    <property type="match status" value="1"/>
</dbReference>
<feature type="modified residue" description="4-aspartylphosphate" evidence="4">
    <location>
        <position position="59"/>
    </location>
</feature>
<proteinExistence type="predicted"/>
<keyword evidence="3" id="KW-0804">Transcription</keyword>
<gene>
    <name evidence="8" type="ORF">HHU08_07655</name>
</gene>
<dbReference type="InterPro" id="IPR018060">
    <property type="entry name" value="HTH_AraC"/>
</dbReference>
<dbReference type="SUPFAM" id="SSF52172">
    <property type="entry name" value="CheY-like"/>
    <property type="match status" value="1"/>
</dbReference>
<dbReference type="SMART" id="SM00448">
    <property type="entry name" value="REC"/>
    <property type="match status" value="1"/>
</dbReference>
<evidence type="ECO:0000259" key="7">
    <source>
        <dbReference type="PROSITE" id="PS50110"/>
    </source>
</evidence>
<accession>A0A7Y0PLM0</accession>
<dbReference type="InterPro" id="IPR018062">
    <property type="entry name" value="HTH_AraC-typ_CS"/>
</dbReference>
<dbReference type="Gene3D" id="1.10.10.60">
    <property type="entry name" value="Homeodomain-like"/>
    <property type="match status" value="2"/>
</dbReference>
<dbReference type="PRINTS" id="PR00032">
    <property type="entry name" value="HTHARAC"/>
</dbReference>
<keyword evidence="5" id="KW-0175">Coiled coil</keyword>
<dbReference type="Proteomes" id="UP000588491">
    <property type="component" value="Unassembled WGS sequence"/>
</dbReference>
<dbReference type="InterPro" id="IPR009057">
    <property type="entry name" value="Homeodomain-like_sf"/>
</dbReference>
<dbReference type="EMBL" id="JABBPK010000001">
    <property type="protein sequence ID" value="NMO76865.1"/>
    <property type="molecule type" value="Genomic_DNA"/>
</dbReference>
<keyword evidence="2" id="KW-0238">DNA-binding</keyword>
<dbReference type="AlphaFoldDB" id="A0A7Y0PLM0"/>
<dbReference type="SUPFAM" id="SSF46689">
    <property type="entry name" value="Homeodomain-like"/>
    <property type="match status" value="2"/>
</dbReference>
<dbReference type="CDD" id="cd17536">
    <property type="entry name" value="REC_YesN-like"/>
    <property type="match status" value="1"/>
</dbReference>
<organism evidence="8 9">
    <name type="scientific">Niallia alba</name>
    <dbReference type="NCBI Taxonomy" id="2729105"/>
    <lineage>
        <taxon>Bacteria</taxon>
        <taxon>Bacillati</taxon>
        <taxon>Bacillota</taxon>
        <taxon>Bacilli</taxon>
        <taxon>Bacillales</taxon>
        <taxon>Bacillaceae</taxon>
        <taxon>Niallia</taxon>
    </lineage>
</organism>
<feature type="domain" description="Response regulatory" evidence="7">
    <location>
        <begin position="5"/>
        <end position="123"/>
    </location>
</feature>
<dbReference type="Gene3D" id="3.40.50.2300">
    <property type="match status" value="1"/>
</dbReference>
<dbReference type="InterPro" id="IPR020449">
    <property type="entry name" value="Tscrpt_reg_AraC-type_HTH"/>
</dbReference>
<keyword evidence="9" id="KW-1185">Reference proteome</keyword>
<dbReference type="PROSITE" id="PS01124">
    <property type="entry name" value="HTH_ARAC_FAMILY_2"/>
    <property type="match status" value="1"/>
</dbReference>
<dbReference type="SMART" id="SM00342">
    <property type="entry name" value="HTH_ARAC"/>
    <property type="match status" value="1"/>
</dbReference>
<evidence type="ECO:0000256" key="4">
    <source>
        <dbReference type="PROSITE-ProRule" id="PRU00169"/>
    </source>
</evidence>
<evidence type="ECO:0000256" key="5">
    <source>
        <dbReference type="SAM" id="Coils"/>
    </source>
</evidence>
<keyword evidence="1" id="KW-0805">Transcription regulation</keyword>
<protein>
    <submittedName>
        <fullName evidence="8">Response regulator</fullName>
    </submittedName>
</protein>
<dbReference type="GO" id="GO:0003700">
    <property type="term" value="F:DNA-binding transcription factor activity"/>
    <property type="evidence" value="ECO:0007669"/>
    <property type="project" value="InterPro"/>
</dbReference>
<dbReference type="PANTHER" id="PTHR43280">
    <property type="entry name" value="ARAC-FAMILY TRANSCRIPTIONAL REGULATOR"/>
    <property type="match status" value="1"/>
</dbReference>
<feature type="domain" description="HTH araC/xylS-type" evidence="6">
    <location>
        <begin position="440"/>
        <end position="538"/>
    </location>
</feature>
<sequence length="542" mass="64443">MEKIKVIVVDDEPRILKRMVRMVEDDGEVWEIIGAFSDGKEAIEKIEEKSLRFDLLLTDVQMPEITGLQLIKRLKDKMSFESIIISGFDDFVYLQSAIKEGVSNYLLKPVHREQLKEVLLQIQKKIETKRKEEKEKQQLQRKAEELDYTKQIYYLSQLQLEDYLREDKQKWLQLIGKGSFQLLYISIDQNRNQTWSDEYLAWLKVANEDILSSLKISLEEWSSSSNRRKWLWRDDLFSIWILIEHQESQHLRKETEALLRLWKENIKNISENTVTIAVGSVFTNMEDYLTNRKKLESVMQNRMIYGCNKVFWLEQLPETSEESKKHSSEIIKSIQQLLFSLENEGKKEVIISLEEYFKKLQLISSASILEEAVQLLGLRIVNRWVELEGFGEERILFREVISLTKNTSNFYQLKDKIKFWVLSVMERIQKAKRTNKNPIQKAKDYIQDHLGESITIKLIAQQVYMSPTYFSVYFKEQTGETILDYITKTRLKKATELLETTDLKIYDIAVQLGYQDTKYFSRLFRQWYGYTPSQYREAHLKR</sequence>
<dbReference type="GO" id="GO:0000160">
    <property type="term" value="P:phosphorelay signal transduction system"/>
    <property type="evidence" value="ECO:0007669"/>
    <property type="project" value="InterPro"/>
</dbReference>
<name>A0A7Y0PLM0_9BACI</name>
<dbReference type="InterPro" id="IPR001789">
    <property type="entry name" value="Sig_transdc_resp-reg_receiver"/>
</dbReference>
<dbReference type="PANTHER" id="PTHR43280:SF2">
    <property type="entry name" value="HTH-TYPE TRANSCRIPTIONAL REGULATOR EXSA"/>
    <property type="match status" value="1"/>
</dbReference>
<feature type="coiled-coil region" evidence="5">
    <location>
        <begin position="112"/>
        <end position="149"/>
    </location>
</feature>
<dbReference type="InterPro" id="IPR011006">
    <property type="entry name" value="CheY-like_superfamily"/>
</dbReference>
<dbReference type="RefSeq" id="WP_169188173.1">
    <property type="nucleotide sequence ID" value="NZ_JABBPK010000001.1"/>
</dbReference>